<gene>
    <name evidence="2" type="ORF">BDV34DRAFT_231965</name>
</gene>
<keyword evidence="3" id="KW-1185">Reference proteome</keyword>
<dbReference type="EMBL" id="ML734945">
    <property type="protein sequence ID" value="KAB8209766.1"/>
    <property type="molecule type" value="Genomic_DNA"/>
</dbReference>
<dbReference type="InterPro" id="IPR051678">
    <property type="entry name" value="AGP_Transferase"/>
</dbReference>
<dbReference type="PANTHER" id="PTHR21310">
    <property type="entry name" value="AMINOGLYCOSIDE PHOSPHOTRANSFERASE-RELATED-RELATED"/>
    <property type="match status" value="1"/>
</dbReference>
<dbReference type="Pfam" id="PF01636">
    <property type="entry name" value="APH"/>
    <property type="match status" value="1"/>
</dbReference>
<sequence length="227" mass="26252">MLLSRARLWLGVKCFDSFAWNVARVSQTRLFKGPCESAELEGLIYVAQHTSIPVPKVHRTYSSDGRLYIEMEYIHGVTLQELRISHSLSPTEKHAIVKQPPQEGVVASAELGQLDDARVGYRSFEDCTKVFSESVTQCHTRQYRICFTYADLSSRNIIMRDGKIAVIVDWQFAGWYPEYWEYTKAHYGLLNIPDWYTELKNAVPRNDDELAAERALWVRLDQPGMWQ</sequence>
<dbReference type="VEuPathDB" id="FungiDB:BDV34DRAFT_231965"/>
<dbReference type="AlphaFoldDB" id="A0A5N6DWZ6"/>
<dbReference type="InterPro" id="IPR002575">
    <property type="entry name" value="Aminoglycoside_PTrfase"/>
</dbReference>
<dbReference type="Gene3D" id="3.90.1200.10">
    <property type="match status" value="1"/>
</dbReference>
<dbReference type="OMA" id="IKGPCQL"/>
<evidence type="ECO:0000313" key="3">
    <source>
        <dbReference type="Proteomes" id="UP000326532"/>
    </source>
</evidence>
<name>A0A5N6DWZ6_ASPPA</name>
<protein>
    <submittedName>
        <fullName evidence="2">Kinase-like domain-containing protein</fullName>
    </submittedName>
</protein>
<proteinExistence type="predicted"/>
<dbReference type="InterPro" id="IPR011009">
    <property type="entry name" value="Kinase-like_dom_sf"/>
</dbReference>
<reference evidence="2 3" key="1">
    <citation type="submission" date="2019-04" db="EMBL/GenBank/DDBJ databases">
        <title>Fungal friends and foes A comparative genomics study of 23 Aspergillus species from section Flavi.</title>
        <authorList>
            <consortium name="DOE Joint Genome Institute"/>
            <person name="Kjaerbolling I."/>
            <person name="Vesth T.C."/>
            <person name="Frisvad J.C."/>
            <person name="Nybo J.L."/>
            <person name="Theobald S."/>
            <person name="Kildgaard S."/>
            <person name="Petersen T.I."/>
            <person name="Kuo A."/>
            <person name="Sato A."/>
            <person name="Lyhne E.K."/>
            <person name="Kogle M.E."/>
            <person name="Wiebenga A."/>
            <person name="Kun R.S."/>
            <person name="Lubbers R.J."/>
            <person name="Makela M.R."/>
            <person name="Barry K."/>
            <person name="Chovatia M."/>
            <person name="Clum A."/>
            <person name="Daum C."/>
            <person name="Haridas S."/>
            <person name="He G."/>
            <person name="LaButti K."/>
            <person name="Lipzen A."/>
            <person name="Mondo S."/>
            <person name="Pangilinan J."/>
            <person name="Riley R."/>
            <person name="Salamov A."/>
            <person name="Simmons B.A."/>
            <person name="Magnuson J.K."/>
            <person name="Henrissat B."/>
            <person name="Mortensen U.H."/>
            <person name="Larsen T.O."/>
            <person name="De vries R.P."/>
            <person name="Grigoriev I.V."/>
            <person name="Machida M."/>
            <person name="Baker S.E."/>
            <person name="Andersen M.R."/>
        </authorList>
    </citation>
    <scope>NUCLEOTIDE SEQUENCE [LARGE SCALE GENOMIC DNA]</scope>
    <source>
        <strain evidence="2 3">CBS 117618</strain>
    </source>
</reference>
<evidence type="ECO:0000313" key="2">
    <source>
        <dbReference type="EMBL" id="KAB8209766.1"/>
    </source>
</evidence>
<dbReference type="PANTHER" id="PTHR21310:SF58">
    <property type="entry name" value="AMINOGLYCOSIDE PHOSPHOTRANSFERASE DOMAIN-CONTAINING PROTEIN"/>
    <property type="match status" value="1"/>
</dbReference>
<dbReference type="SUPFAM" id="SSF56112">
    <property type="entry name" value="Protein kinase-like (PK-like)"/>
    <property type="match status" value="1"/>
</dbReference>
<dbReference type="CDD" id="cd05120">
    <property type="entry name" value="APH_ChoK_like"/>
    <property type="match status" value="1"/>
</dbReference>
<feature type="domain" description="Aminoglycoside phosphotransferase" evidence="1">
    <location>
        <begin position="140"/>
        <end position="185"/>
    </location>
</feature>
<accession>A0A5N6DWZ6</accession>
<evidence type="ECO:0000259" key="1">
    <source>
        <dbReference type="Pfam" id="PF01636"/>
    </source>
</evidence>
<organism evidence="2 3">
    <name type="scientific">Aspergillus parasiticus</name>
    <dbReference type="NCBI Taxonomy" id="5067"/>
    <lineage>
        <taxon>Eukaryota</taxon>
        <taxon>Fungi</taxon>
        <taxon>Dikarya</taxon>
        <taxon>Ascomycota</taxon>
        <taxon>Pezizomycotina</taxon>
        <taxon>Eurotiomycetes</taxon>
        <taxon>Eurotiomycetidae</taxon>
        <taxon>Eurotiales</taxon>
        <taxon>Aspergillaceae</taxon>
        <taxon>Aspergillus</taxon>
        <taxon>Aspergillus subgen. Circumdati</taxon>
    </lineage>
</organism>
<dbReference type="GO" id="GO:0016301">
    <property type="term" value="F:kinase activity"/>
    <property type="evidence" value="ECO:0007669"/>
    <property type="project" value="UniProtKB-KW"/>
</dbReference>
<keyword evidence="2" id="KW-0418">Kinase</keyword>
<keyword evidence="2" id="KW-0808">Transferase</keyword>
<dbReference type="Proteomes" id="UP000326532">
    <property type="component" value="Unassembled WGS sequence"/>
</dbReference>